<gene>
    <name evidence="1" type="ORF">HMF3257_35540</name>
</gene>
<dbReference type="EMBL" id="QLII01000001">
    <property type="protein sequence ID" value="RAI78086.1"/>
    <property type="molecule type" value="Genomic_DNA"/>
</dbReference>
<organism evidence="1 2">
    <name type="scientific">Spirosoma telluris</name>
    <dbReference type="NCBI Taxonomy" id="2183553"/>
    <lineage>
        <taxon>Bacteria</taxon>
        <taxon>Pseudomonadati</taxon>
        <taxon>Bacteroidota</taxon>
        <taxon>Cytophagia</taxon>
        <taxon>Cytophagales</taxon>
        <taxon>Cytophagaceae</taxon>
        <taxon>Spirosoma</taxon>
    </lineage>
</organism>
<dbReference type="RefSeq" id="WP_111349480.1">
    <property type="nucleotide sequence ID" value="NZ_QLII01000001.1"/>
</dbReference>
<evidence type="ECO:0008006" key="3">
    <source>
        <dbReference type="Google" id="ProtNLM"/>
    </source>
</evidence>
<dbReference type="OrthoDB" id="114489at2"/>
<dbReference type="AlphaFoldDB" id="A0A327NVR1"/>
<protein>
    <recommendedName>
        <fullName evidence="3">Nucleotidyl transferase AbiEii/AbiGii toxin family protein</fullName>
    </recommendedName>
</protein>
<evidence type="ECO:0000313" key="1">
    <source>
        <dbReference type="EMBL" id="RAI78086.1"/>
    </source>
</evidence>
<evidence type="ECO:0000313" key="2">
    <source>
        <dbReference type="Proteomes" id="UP000249016"/>
    </source>
</evidence>
<keyword evidence="2" id="KW-1185">Reference proteome</keyword>
<comment type="caution">
    <text evidence="1">The sequence shown here is derived from an EMBL/GenBank/DDBJ whole genome shotgun (WGS) entry which is preliminary data.</text>
</comment>
<accession>A0A327NVR1</accession>
<sequence length="238" mass="27177">MNHHVNLVRLRAVANTLEELKDKVVFVGGATVSLYADDPAASEARPTDDVDVVIEVATYAEFSSQIEERLRQLGFINDIESGIICRYKIHGLIVDVMPTDPDILGFPNPWYKDGIAQSVVYQLDERQSIRLFSAPYFIATKLEAFNSCRHGQDPRVNPDFEDIIYPFDNRNELMNEIMQSPGPVFLYLQREINALLANPNVDENIYVHLERSTASPRTQRILKIWKAIIAQIDSQNWK</sequence>
<dbReference type="Proteomes" id="UP000249016">
    <property type="component" value="Unassembled WGS sequence"/>
</dbReference>
<name>A0A327NVR1_9BACT</name>
<proteinExistence type="predicted"/>
<reference evidence="1 2" key="1">
    <citation type="submission" date="2018-06" db="EMBL/GenBank/DDBJ databases">
        <title>Spirosoma sp. HMF3257 Genome sequencing and assembly.</title>
        <authorList>
            <person name="Kang H."/>
            <person name="Cha I."/>
            <person name="Kim H."/>
            <person name="Kang J."/>
            <person name="Joh K."/>
        </authorList>
    </citation>
    <scope>NUCLEOTIDE SEQUENCE [LARGE SCALE GENOMIC DNA]</scope>
    <source>
        <strain evidence="1 2">HMF3257</strain>
    </source>
</reference>